<dbReference type="PANTHER" id="PTHR33336">
    <property type="entry name" value="QUINOL MONOOXYGENASE YGIN-RELATED"/>
    <property type="match status" value="1"/>
</dbReference>
<comment type="caution">
    <text evidence="2">The sequence shown here is derived from an EMBL/GenBank/DDBJ whole genome shotgun (WGS) entry which is preliminary data.</text>
</comment>
<dbReference type="SUPFAM" id="SSF54909">
    <property type="entry name" value="Dimeric alpha+beta barrel"/>
    <property type="match status" value="2"/>
</dbReference>
<dbReference type="EMBL" id="BONZ01000087">
    <property type="protein sequence ID" value="GIH20011.1"/>
    <property type="molecule type" value="Genomic_DNA"/>
</dbReference>
<dbReference type="Gene3D" id="3.30.70.100">
    <property type="match status" value="2"/>
</dbReference>
<keyword evidence="3" id="KW-1185">Reference proteome</keyword>
<protein>
    <recommendedName>
        <fullName evidence="1">ABM domain-containing protein</fullName>
    </recommendedName>
</protein>
<gene>
    <name evidence="2" type="ORF">Raf01_81830</name>
</gene>
<dbReference type="AlphaFoldDB" id="A0A8J3R0L5"/>
<accession>A0A8J3R0L5</accession>
<proteinExistence type="predicted"/>
<dbReference type="InterPro" id="IPR011008">
    <property type="entry name" value="Dimeric_a/b-barrel"/>
</dbReference>
<evidence type="ECO:0000313" key="3">
    <source>
        <dbReference type="Proteomes" id="UP000642748"/>
    </source>
</evidence>
<feature type="domain" description="ABM" evidence="1">
    <location>
        <begin position="39"/>
        <end position="128"/>
    </location>
</feature>
<dbReference type="Pfam" id="PF03992">
    <property type="entry name" value="ABM"/>
    <property type="match status" value="2"/>
</dbReference>
<dbReference type="GO" id="GO:0003824">
    <property type="term" value="F:catalytic activity"/>
    <property type="evidence" value="ECO:0007669"/>
    <property type="project" value="TreeGrafter"/>
</dbReference>
<dbReference type="PROSITE" id="PS51725">
    <property type="entry name" value="ABM"/>
    <property type="match status" value="2"/>
</dbReference>
<reference evidence="2" key="1">
    <citation type="submission" date="2021-01" db="EMBL/GenBank/DDBJ databases">
        <title>Whole genome shotgun sequence of Rugosimonospora africana NBRC 104875.</title>
        <authorList>
            <person name="Komaki H."/>
            <person name="Tamura T."/>
        </authorList>
    </citation>
    <scope>NUCLEOTIDE SEQUENCE</scope>
    <source>
        <strain evidence="2">NBRC 104875</strain>
    </source>
</reference>
<organism evidence="2 3">
    <name type="scientific">Rugosimonospora africana</name>
    <dbReference type="NCBI Taxonomy" id="556532"/>
    <lineage>
        <taxon>Bacteria</taxon>
        <taxon>Bacillati</taxon>
        <taxon>Actinomycetota</taxon>
        <taxon>Actinomycetes</taxon>
        <taxon>Micromonosporales</taxon>
        <taxon>Micromonosporaceae</taxon>
        <taxon>Rugosimonospora</taxon>
    </lineage>
</organism>
<evidence type="ECO:0000313" key="2">
    <source>
        <dbReference type="EMBL" id="GIH20011.1"/>
    </source>
</evidence>
<dbReference type="InterPro" id="IPR007138">
    <property type="entry name" value="ABM_dom"/>
</dbReference>
<dbReference type="InterPro" id="IPR050744">
    <property type="entry name" value="AI-2_Isomerase_LsrG"/>
</dbReference>
<evidence type="ECO:0000259" key="1">
    <source>
        <dbReference type="PROSITE" id="PS51725"/>
    </source>
</evidence>
<dbReference type="PANTHER" id="PTHR33336:SF3">
    <property type="entry name" value="ABM DOMAIN-CONTAINING PROTEIN"/>
    <property type="match status" value="1"/>
</dbReference>
<sequence length="254" mass="28109">MRVSADRTCVRPVRGVGRLPEGTDIVSDQSSPSPVPDLVGILAQVIAKAGREAQVCEGLLRVADGARTKEGNLDYDLYRDRDRPWAFYVLANWANQEAVDAHVDSTYVREFLEAHTETDLAAPPTRINARMLSRPNADTGRRRPEPNSGQLTFFPFFNVRPDGLDTVQQALLGAVDSTRTDEGCLDYDLYQVADDPTTLFYRETWTGKPALDEHMNTPVFYDVVRGQVDPRLSVPWSGLSMTMVSAPGAIRVPG</sequence>
<feature type="domain" description="ABM" evidence="1">
    <location>
        <begin position="151"/>
        <end position="243"/>
    </location>
</feature>
<name>A0A8J3R0L5_9ACTN</name>
<dbReference type="Proteomes" id="UP000642748">
    <property type="component" value="Unassembled WGS sequence"/>
</dbReference>